<proteinExistence type="predicted"/>
<keyword evidence="2" id="KW-0238">DNA-binding</keyword>
<dbReference type="SUPFAM" id="SSF46689">
    <property type="entry name" value="Homeodomain-like"/>
    <property type="match status" value="2"/>
</dbReference>
<dbReference type="Proteomes" id="UP000001997">
    <property type="component" value="Unassembled WGS sequence"/>
</dbReference>
<dbReference type="Pfam" id="PF04433">
    <property type="entry name" value="SWIRM"/>
    <property type="match status" value="1"/>
</dbReference>
<protein>
    <recommendedName>
        <fullName evidence="11">Chromatin structure-remodeling complex protein RSC8</fullName>
    </recommendedName>
</protein>
<dbReference type="InParanoid" id="A5DNY2"/>
<dbReference type="STRING" id="294746.A5DNY2"/>
<dbReference type="RefSeq" id="XP_001483028.2">
    <property type="nucleotide sequence ID" value="XM_001482978.1"/>
</dbReference>
<evidence type="ECO:0000259" key="8">
    <source>
        <dbReference type="PROSITE" id="PS51293"/>
    </source>
</evidence>
<evidence type="ECO:0000313" key="10">
    <source>
        <dbReference type="Proteomes" id="UP000001997"/>
    </source>
</evidence>
<dbReference type="OrthoDB" id="118550at2759"/>
<feature type="region of interest" description="Disordered" evidence="5">
    <location>
        <begin position="216"/>
        <end position="237"/>
    </location>
</feature>
<sequence length="590" mass="67393">MPAYKRAGDFAREVRTRRKFEIGFPVTTHPMSAPETATATPDVGASDHTVKPEDGSDSENPTVDMERIMSSFQEKAKSYLIEQASHVVIPSFAKWFNMNEVHSIEKKSFPDFFPQETQRKSVYKTPQTYRNMRDFMINAYRINPLEYLTITAIRRNVAGDVSSLIRIHQFLEKWGLINYQIDPRTKPTIVGPQYTGHFQITLDTPRGLVPLLPENSDVKSAESLPTPKPDDAEEQEETLDHKAIPLNLEVRRNIYASGGNFDPKNAPKNIIQYFCNICGNESSEIRYHNLKSKSYANNPNVTMNSASVLCQTCYEQGLFPSNFQAADFLKLTKADEAKPGIWTEQETLLLLEAIEMFGSYDPANNSNPHMSLNSNANGQWDKIAEYVGTKSREQCLLKFIRLPIEDQYLPQVVKREEKVKGIDRKELIQDVVSHIVSSQQGVDTVRENARKNKEEMISDQTNIINQIIELTVEKVQVKLERVHELEKTLVETEKLLNNERKQVLYERWTHLEKINQFKKNHQDSITPELNELLSSLSIQSDIVEVEKAFSNGLKKPLDGSTMDIESADNNSDDRLPVSVAEPKMYQFWSA</sequence>
<feature type="domain" description="SANT" evidence="8">
    <location>
        <begin position="342"/>
        <end position="407"/>
    </location>
</feature>
<dbReference type="GO" id="GO:0042393">
    <property type="term" value="F:histone binding"/>
    <property type="evidence" value="ECO:0007669"/>
    <property type="project" value="TreeGrafter"/>
</dbReference>
<feature type="domain" description="Myb-like" evidence="6">
    <location>
        <begin position="334"/>
        <end position="403"/>
    </location>
</feature>
<dbReference type="InterPro" id="IPR007526">
    <property type="entry name" value="SWIRM"/>
</dbReference>
<evidence type="ECO:0000313" key="9">
    <source>
        <dbReference type="EMBL" id="EDK40885.2"/>
    </source>
</evidence>
<name>A5DNY2_PICGU</name>
<dbReference type="InterPro" id="IPR036388">
    <property type="entry name" value="WH-like_DNA-bd_sf"/>
</dbReference>
<dbReference type="VEuPathDB" id="FungiDB:PGUG_04983"/>
<dbReference type="PROSITE" id="PS51293">
    <property type="entry name" value="SANT"/>
    <property type="match status" value="1"/>
</dbReference>
<evidence type="ECO:0000256" key="1">
    <source>
        <dbReference type="ARBA" id="ARBA00023015"/>
    </source>
</evidence>
<dbReference type="PANTHER" id="PTHR12802">
    <property type="entry name" value="SWI/SNF COMPLEX-RELATED"/>
    <property type="match status" value="1"/>
</dbReference>
<dbReference type="GO" id="GO:0016514">
    <property type="term" value="C:SWI/SNF complex"/>
    <property type="evidence" value="ECO:0007669"/>
    <property type="project" value="TreeGrafter"/>
</dbReference>
<keyword evidence="4" id="KW-0539">Nucleus</keyword>
<dbReference type="FunFam" id="1.10.10.10:FF:000020">
    <property type="entry name" value="SWI/SNF complex subunit SMARCC2 isoform c"/>
    <property type="match status" value="1"/>
</dbReference>
<evidence type="ECO:0000256" key="5">
    <source>
        <dbReference type="SAM" id="MobiDB-lite"/>
    </source>
</evidence>
<evidence type="ECO:0008006" key="11">
    <source>
        <dbReference type="Google" id="ProtNLM"/>
    </source>
</evidence>
<dbReference type="GeneID" id="5124696"/>
<feature type="domain" description="SWIRM" evidence="7">
    <location>
        <begin position="87"/>
        <end position="188"/>
    </location>
</feature>
<dbReference type="HOGENOM" id="CLU_004447_3_2_1"/>
<accession>A5DNY2</accession>
<dbReference type="InterPro" id="IPR001005">
    <property type="entry name" value="SANT/Myb"/>
</dbReference>
<evidence type="ECO:0000256" key="4">
    <source>
        <dbReference type="ARBA" id="ARBA00023242"/>
    </source>
</evidence>
<dbReference type="KEGG" id="pgu:PGUG_04983"/>
<evidence type="ECO:0000256" key="3">
    <source>
        <dbReference type="ARBA" id="ARBA00023163"/>
    </source>
</evidence>
<dbReference type="Pfam" id="PF00249">
    <property type="entry name" value="Myb_DNA-binding"/>
    <property type="match status" value="1"/>
</dbReference>
<organism evidence="9 10">
    <name type="scientific">Meyerozyma guilliermondii (strain ATCC 6260 / CBS 566 / DSM 6381 / JCM 1539 / NBRC 10279 / NRRL Y-324)</name>
    <name type="common">Yeast</name>
    <name type="synonym">Candida guilliermondii</name>
    <dbReference type="NCBI Taxonomy" id="294746"/>
    <lineage>
        <taxon>Eukaryota</taxon>
        <taxon>Fungi</taxon>
        <taxon>Dikarya</taxon>
        <taxon>Ascomycota</taxon>
        <taxon>Saccharomycotina</taxon>
        <taxon>Pichiomycetes</taxon>
        <taxon>Debaryomycetaceae</taxon>
        <taxon>Meyerozyma</taxon>
    </lineage>
</organism>
<feature type="region of interest" description="Disordered" evidence="5">
    <location>
        <begin position="25"/>
        <end position="62"/>
    </location>
</feature>
<evidence type="ECO:0000259" key="7">
    <source>
        <dbReference type="PROSITE" id="PS50934"/>
    </source>
</evidence>
<dbReference type="OMA" id="PSFSKWF"/>
<dbReference type="FunCoup" id="A5DNY2">
    <property type="interactions" value="519"/>
</dbReference>
<keyword evidence="3" id="KW-0804">Transcription</keyword>
<gene>
    <name evidence="9" type="ORF">PGUG_04983</name>
</gene>
<dbReference type="Gene3D" id="1.10.10.60">
    <property type="entry name" value="Homeodomain-like"/>
    <property type="match status" value="1"/>
</dbReference>
<dbReference type="SMART" id="SM00717">
    <property type="entry name" value="SANT"/>
    <property type="match status" value="1"/>
</dbReference>
<evidence type="ECO:0000256" key="2">
    <source>
        <dbReference type="ARBA" id="ARBA00023125"/>
    </source>
</evidence>
<dbReference type="AlphaFoldDB" id="A5DNY2"/>
<dbReference type="InterPro" id="IPR017884">
    <property type="entry name" value="SANT_dom"/>
</dbReference>
<dbReference type="GO" id="GO:0003677">
    <property type="term" value="F:DNA binding"/>
    <property type="evidence" value="ECO:0007669"/>
    <property type="project" value="UniProtKB-KW"/>
</dbReference>
<keyword evidence="1" id="KW-0805">Transcription regulation</keyword>
<dbReference type="CDD" id="cd00167">
    <property type="entry name" value="SANT"/>
    <property type="match status" value="1"/>
</dbReference>
<dbReference type="InterPro" id="IPR009057">
    <property type="entry name" value="Homeodomain-like_sf"/>
</dbReference>
<dbReference type="PANTHER" id="PTHR12802:SF41">
    <property type="entry name" value="BRAHMA ASSOCIATED PROTEIN 155 KDA"/>
    <property type="match status" value="1"/>
</dbReference>
<dbReference type="eggNOG" id="KOG1279">
    <property type="taxonomic scope" value="Eukaryota"/>
</dbReference>
<dbReference type="PROSITE" id="PS50934">
    <property type="entry name" value="SWIRM"/>
    <property type="match status" value="1"/>
</dbReference>
<dbReference type="PROSITE" id="PS50090">
    <property type="entry name" value="MYB_LIKE"/>
    <property type="match status" value="1"/>
</dbReference>
<reference evidence="9 10" key="1">
    <citation type="journal article" date="2009" name="Nature">
        <title>Evolution of pathogenicity and sexual reproduction in eight Candida genomes.</title>
        <authorList>
            <person name="Butler G."/>
            <person name="Rasmussen M.D."/>
            <person name="Lin M.F."/>
            <person name="Santos M.A."/>
            <person name="Sakthikumar S."/>
            <person name="Munro C.A."/>
            <person name="Rheinbay E."/>
            <person name="Grabherr M."/>
            <person name="Forche A."/>
            <person name="Reedy J.L."/>
            <person name="Agrafioti I."/>
            <person name="Arnaud M.B."/>
            <person name="Bates S."/>
            <person name="Brown A.J."/>
            <person name="Brunke S."/>
            <person name="Costanzo M.C."/>
            <person name="Fitzpatrick D.A."/>
            <person name="de Groot P.W."/>
            <person name="Harris D."/>
            <person name="Hoyer L.L."/>
            <person name="Hube B."/>
            <person name="Klis F.M."/>
            <person name="Kodira C."/>
            <person name="Lennard N."/>
            <person name="Logue M.E."/>
            <person name="Martin R."/>
            <person name="Neiman A.M."/>
            <person name="Nikolaou E."/>
            <person name="Quail M.A."/>
            <person name="Quinn J."/>
            <person name="Santos M.C."/>
            <person name="Schmitzberger F.F."/>
            <person name="Sherlock G."/>
            <person name="Shah P."/>
            <person name="Silverstein K.A."/>
            <person name="Skrzypek M.S."/>
            <person name="Soll D."/>
            <person name="Staggs R."/>
            <person name="Stansfield I."/>
            <person name="Stumpf M.P."/>
            <person name="Sudbery P.E."/>
            <person name="Srikantha T."/>
            <person name="Zeng Q."/>
            <person name="Berman J."/>
            <person name="Berriman M."/>
            <person name="Heitman J."/>
            <person name="Gow N.A."/>
            <person name="Lorenz M.C."/>
            <person name="Birren B.W."/>
            <person name="Kellis M."/>
            <person name="Cuomo C.A."/>
        </authorList>
    </citation>
    <scope>NUCLEOTIDE SEQUENCE [LARGE SCALE GENOMIC DNA]</scope>
    <source>
        <strain evidence="10">ATCC 6260 / CBS 566 / DSM 6381 / JCM 1539 / NBRC 10279 / NRRL Y-324</strain>
    </source>
</reference>
<dbReference type="EMBL" id="CH408160">
    <property type="protein sequence ID" value="EDK40885.2"/>
    <property type="molecule type" value="Genomic_DNA"/>
</dbReference>
<evidence type="ECO:0000259" key="6">
    <source>
        <dbReference type="PROSITE" id="PS50090"/>
    </source>
</evidence>
<keyword evidence="10" id="KW-1185">Reference proteome</keyword>
<dbReference type="GO" id="GO:0045893">
    <property type="term" value="P:positive regulation of DNA-templated transcription"/>
    <property type="evidence" value="ECO:0007669"/>
    <property type="project" value="TreeGrafter"/>
</dbReference>
<dbReference type="Gene3D" id="1.10.10.10">
    <property type="entry name" value="Winged helix-like DNA-binding domain superfamily/Winged helix DNA-binding domain"/>
    <property type="match status" value="1"/>
</dbReference>